<dbReference type="Pfam" id="PF03354">
    <property type="entry name" value="TerL_ATPase"/>
    <property type="match status" value="1"/>
</dbReference>
<name>A0A6I2U167_9BACT</name>
<dbReference type="InterPro" id="IPR027417">
    <property type="entry name" value="P-loop_NTPase"/>
</dbReference>
<dbReference type="Gene3D" id="3.40.50.300">
    <property type="entry name" value="P-loop containing nucleotide triphosphate hydrolases"/>
    <property type="match status" value="1"/>
</dbReference>
<gene>
    <name evidence="3" type="ORF">FYJ72_08770</name>
</gene>
<dbReference type="Proteomes" id="UP000450161">
    <property type="component" value="Unassembled WGS sequence"/>
</dbReference>
<feature type="domain" description="Terminase large subunit-like endonuclease" evidence="2">
    <location>
        <begin position="293"/>
        <end position="575"/>
    </location>
</feature>
<dbReference type="RefSeq" id="WP_154481195.1">
    <property type="nucleotide sequence ID" value="NZ_VUNF01000015.1"/>
</dbReference>
<evidence type="ECO:0000259" key="1">
    <source>
        <dbReference type="Pfam" id="PF03354"/>
    </source>
</evidence>
<dbReference type="Pfam" id="PF20441">
    <property type="entry name" value="TerL_nuclease"/>
    <property type="match status" value="1"/>
</dbReference>
<protein>
    <submittedName>
        <fullName evidence="3">Terminase large subunit</fullName>
    </submittedName>
</protein>
<sequence>MQEEEKVKWRQYKARVVEELQSNRDLYAKRYAYALVDTDKRIGDYVFNNIDHPDEHNLYELLAILRFFKMLDRNDWKPKRVKLFFKFYEMLRFSGINGRRRYKLTPVQAFQFGNIYGFARKSDGRRLIRTAYLFVPRKYSKTTSSAALAVYDMLLGDNNAEAYVGANSYDQAKICFDEIRNIMLDMDPREKHFRVNREKITFKDRGRNSLIQCLTANARTKDGLFASLVIMDEYAQARNTAGKNGADLKNVLTTSMGPRKEPLTIIITTASDVVDGPFAQELVGVKKILREELEDDTTFAALFMPDVDDEEDDPRTWSKVQPHLGVTVQPDYYEWQYREALKSAENMMAFRTKLLNIFAINEQKRWFGREKAKELCRGFNIDTVQGRPECAVSFDLSVHDDFSAVTYLLYASFNKCFYAYTDYYFPEGALGGHPNEQLYQEWHKMGYLKFCKGDKVDVKMIANDILSRAKILNIIRIGYDQYKSRDLVNILSSLGGKNALTPYSQTYGSFNLPVESFEMLAYENPPKIIMNDNPINVFCLTNCVLDEDHLENKKPIKYSQYMKIDGVITTLMCIGLMSSYER</sequence>
<dbReference type="AlphaFoldDB" id="A0A6I2U167"/>
<dbReference type="PANTHER" id="PTHR41287:SF1">
    <property type="entry name" value="PROTEIN YMFN"/>
    <property type="match status" value="1"/>
</dbReference>
<dbReference type="EMBL" id="VUNF01000015">
    <property type="protein sequence ID" value="MST77770.1"/>
    <property type="molecule type" value="Genomic_DNA"/>
</dbReference>
<proteinExistence type="predicted"/>
<evidence type="ECO:0000259" key="2">
    <source>
        <dbReference type="Pfam" id="PF20441"/>
    </source>
</evidence>
<dbReference type="InterPro" id="IPR046462">
    <property type="entry name" value="TerL_nuclease"/>
</dbReference>
<dbReference type="InterPro" id="IPR005021">
    <property type="entry name" value="Terminase_largesu-like"/>
</dbReference>
<evidence type="ECO:0000313" key="3">
    <source>
        <dbReference type="EMBL" id="MST77770.1"/>
    </source>
</evidence>
<feature type="domain" description="Terminase large subunit-like ATPase" evidence="1">
    <location>
        <begin position="107"/>
        <end position="283"/>
    </location>
</feature>
<dbReference type="PANTHER" id="PTHR41287">
    <property type="match status" value="1"/>
</dbReference>
<accession>A0A6I2U167</accession>
<organism evidence="3 4">
    <name type="scientific">Segatella copri</name>
    <dbReference type="NCBI Taxonomy" id="165179"/>
    <lineage>
        <taxon>Bacteria</taxon>
        <taxon>Pseudomonadati</taxon>
        <taxon>Bacteroidota</taxon>
        <taxon>Bacteroidia</taxon>
        <taxon>Bacteroidales</taxon>
        <taxon>Prevotellaceae</taxon>
        <taxon>Segatella</taxon>
    </lineage>
</organism>
<dbReference type="GO" id="GO:0004519">
    <property type="term" value="F:endonuclease activity"/>
    <property type="evidence" value="ECO:0007669"/>
    <property type="project" value="InterPro"/>
</dbReference>
<comment type="caution">
    <text evidence="3">The sequence shown here is derived from an EMBL/GenBank/DDBJ whole genome shotgun (WGS) entry which is preliminary data.</text>
</comment>
<dbReference type="InterPro" id="IPR046461">
    <property type="entry name" value="TerL_ATPase"/>
</dbReference>
<evidence type="ECO:0000313" key="4">
    <source>
        <dbReference type="Proteomes" id="UP000450161"/>
    </source>
</evidence>
<reference evidence="3 4" key="1">
    <citation type="submission" date="2019-08" db="EMBL/GenBank/DDBJ databases">
        <title>In-depth cultivation of the pig gut microbiome towards novel bacterial diversity and tailored functional studies.</title>
        <authorList>
            <person name="Wylensek D."/>
            <person name="Hitch T.C.A."/>
            <person name="Clavel T."/>
        </authorList>
    </citation>
    <scope>NUCLEOTIDE SEQUENCE [LARGE SCALE GENOMIC DNA]</scope>
    <source>
        <strain evidence="3 4">LKV-178-WT-2C</strain>
    </source>
</reference>